<dbReference type="CDD" id="cd06173">
    <property type="entry name" value="MFS_MefA_like"/>
    <property type="match status" value="1"/>
</dbReference>
<dbReference type="GO" id="GO:0005886">
    <property type="term" value="C:plasma membrane"/>
    <property type="evidence" value="ECO:0007669"/>
    <property type="project" value="UniProtKB-SubCell"/>
</dbReference>
<feature type="transmembrane region" description="Helical" evidence="6">
    <location>
        <begin position="147"/>
        <end position="166"/>
    </location>
</feature>
<dbReference type="PROSITE" id="PS00216">
    <property type="entry name" value="SUGAR_TRANSPORT_1"/>
    <property type="match status" value="1"/>
</dbReference>
<keyword evidence="5 6" id="KW-0472">Membrane</keyword>
<feature type="transmembrane region" description="Helical" evidence="6">
    <location>
        <begin position="43"/>
        <end position="68"/>
    </location>
</feature>
<feature type="transmembrane region" description="Helical" evidence="6">
    <location>
        <begin position="75"/>
        <end position="94"/>
    </location>
</feature>
<gene>
    <name evidence="8" type="ORF">UFOPK2131_00643</name>
</gene>
<reference evidence="8" key="1">
    <citation type="submission" date="2020-05" db="EMBL/GenBank/DDBJ databases">
        <authorList>
            <person name="Chiriac C."/>
            <person name="Salcher M."/>
            <person name="Ghai R."/>
            <person name="Kavagutti S V."/>
        </authorList>
    </citation>
    <scope>NUCLEOTIDE SEQUENCE</scope>
</reference>
<dbReference type="PANTHER" id="PTHR23513">
    <property type="entry name" value="INTEGRAL MEMBRANE EFFLUX PROTEIN-RELATED"/>
    <property type="match status" value="1"/>
</dbReference>
<evidence type="ECO:0000256" key="2">
    <source>
        <dbReference type="ARBA" id="ARBA00022475"/>
    </source>
</evidence>
<sequence length="411" mass="43220">MARQKGSTLPYLLVELSNITSVISGSMVFIALPWLALEITGSAASAGALVALTSIPGIFFGPILGTLIDRIGRRISGFISEVLTAVTILLIPVVHSSIEISFALLVLLALGRAIVSPASSTARKSIIPDVAGPSGLSLERANSIHEAVFATGFAIGPAVAALFIGLIGPFDVFYVVAFFSTLSATALFFVRTKESRGDGVSETGSLLQDTVLGAKTILKTPAVLLGLSFVMTLAMIYLPTEMVVLPAHFNALNYAEGLGLLISTMAGASVVGALLFEKLQKKFKYSTIMKFGFIGLGSSVLLMSLLPPFWVLLILGAVLGFSWGPLMPMLNTVIQRVIPENMRGRVFGIEMTIWGAGPTLTAVAVGIAVDGVGVQPVYFFLAAIVLVLSVFVSFNKSNKQLDAARDLAPAI</sequence>
<evidence type="ECO:0000256" key="1">
    <source>
        <dbReference type="ARBA" id="ARBA00004651"/>
    </source>
</evidence>
<feature type="transmembrane region" description="Helical" evidence="6">
    <location>
        <begin position="375"/>
        <end position="395"/>
    </location>
</feature>
<feature type="transmembrane region" description="Helical" evidence="6">
    <location>
        <begin position="12"/>
        <end position="37"/>
    </location>
</feature>
<dbReference type="PANTHER" id="PTHR23513:SF6">
    <property type="entry name" value="MAJOR FACILITATOR SUPERFAMILY ASSOCIATED DOMAIN-CONTAINING PROTEIN"/>
    <property type="match status" value="1"/>
</dbReference>
<feature type="transmembrane region" description="Helical" evidence="6">
    <location>
        <begin position="312"/>
        <end position="334"/>
    </location>
</feature>
<dbReference type="AlphaFoldDB" id="A0A6J6JKG4"/>
<dbReference type="EMBL" id="CAEZVT010000067">
    <property type="protein sequence ID" value="CAB4636864.1"/>
    <property type="molecule type" value="Genomic_DNA"/>
</dbReference>
<dbReference type="PROSITE" id="PS50850">
    <property type="entry name" value="MFS"/>
    <property type="match status" value="1"/>
</dbReference>
<organism evidence="8">
    <name type="scientific">freshwater metagenome</name>
    <dbReference type="NCBI Taxonomy" id="449393"/>
    <lineage>
        <taxon>unclassified sequences</taxon>
        <taxon>metagenomes</taxon>
        <taxon>ecological metagenomes</taxon>
    </lineage>
</organism>
<evidence type="ECO:0000256" key="3">
    <source>
        <dbReference type="ARBA" id="ARBA00022692"/>
    </source>
</evidence>
<dbReference type="GO" id="GO:0022857">
    <property type="term" value="F:transmembrane transporter activity"/>
    <property type="evidence" value="ECO:0007669"/>
    <property type="project" value="InterPro"/>
</dbReference>
<evidence type="ECO:0000256" key="5">
    <source>
        <dbReference type="ARBA" id="ARBA00023136"/>
    </source>
</evidence>
<evidence type="ECO:0000256" key="4">
    <source>
        <dbReference type="ARBA" id="ARBA00022989"/>
    </source>
</evidence>
<keyword evidence="3 6" id="KW-0812">Transmembrane</keyword>
<dbReference type="InterPro" id="IPR020846">
    <property type="entry name" value="MFS_dom"/>
</dbReference>
<feature type="domain" description="Major facilitator superfamily (MFS) profile" evidence="7">
    <location>
        <begin position="10"/>
        <end position="400"/>
    </location>
</feature>
<feature type="transmembrane region" description="Helical" evidence="6">
    <location>
        <begin position="222"/>
        <end position="238"/>
    </location>
</feature>
<feature type="transmembrane region" description="Helical" evidence="6">
    <location>
        <begin position="346"/>
        <end position="369"/>
    </location>
</feature>
<feature type="transmembrane region" description="Helical" evidence="6">
    <location>
        <begin position="258"/>
        <end position="276"/>
    </location>
</feature>
<feature type="transmembrane region" description="Helical" evidence="6">
    <location>
        <begin position="172"/>
        <end position="190"/>
    </location>
</feature>
<dbReference type="InterPro" id="IPR005829">
    <property type="entry name" value="Sugar_transporter_CS"/>
</dbReference>
<evidence type="ECO:0000256" key="6">
    <source>
        <dbReference type="SAM" id="Phobius"/>
    </source>
</evidence>
<dbReference type="Pfam" id="PF07690">
    <property type="entry name" value="MFS_1"/>
    <property type="match status" value="2"/>
</dbReference>
<dbReference type="InterPro" id="IPR011701">
    <property type="entry name" value="MFS"/>
</dbReference>
<evidence type="ECO:0000259" key="7">
    <source>
        <dbReference type="PROSITE" id="PS50850"/>
    </source>
</evidence>
<dbReference type="Gene3D" id="1.20.1250.20">
    <property type="entry name" value="MFS general substrate transporter like domains"/>
    <property type="match status" value="1"/>
</dbReference>
<proteinExistence type="predicted"/>
<feature type="transmembrane region" description="Helical" evidence="6">
    <location>
        <begin position="288"/>
        <end position="306"/>
    </location>
</feature>
<dbReference type="InterPro" id="IPR036259">
    <property type="entry name" value="MFS_trans_sf"/>
</dbReference>
<name>A0A6J6JKG4_9ZZZZ</name>
<comment type="subcellular location">
    <subcellularLocation>
        <location evidence="1">Cell membrane</location>
        <topology evidence="1">Multi-pass membrane protein</topology>
    </subcellularLocation>
</comment>
<protein>
    <submittedName>
        <fullName evidence="8">Unannotated protein</fullName>
    </submittedName>
</protein>
<dbReference type="SUPFAM" id="SSF103473">
    <property type="entry name" value="MFS general substrate transporter"/>
    <property type="match status" value="1"/>
</dbReference>
<accession>A0A6J6JKG4</accession>
<keyword evidence="2" id="KW-1003">Cell membrane</keyword>
<feature type="transmembrane region" description="Helical" evidence="6">
    <location>
        <begin position="100"/>
        <end position="118"/>
    </location>
</feature>
<keyword evidence="4 6" id="KW-1133">Transmembrane helix</keyword>
<evidence type="ECO:0000313" key="8">
    <source>
        <dbReference type="EMBL" id="CAB4636864.1"/>
    </source>
</evidence>